<dbReference type="Pfam" id="PF00249">
    <property type="entry name" value="Myb_DNA-binding"/>
    <property type="match status" value="1"/>
</dbReference>
<evidence type="ECO:0000259" key="7">
    <source>
        <dbReference type="PROSITE" id="PS51294"/>
    </source>
</evidence>
<keyword evidence="2" id="KW-0805">Transcription regulation</keyword>
<dbReference type="InterPro" id="IPR009057">
    <property type="entry name" value="Homeodomain-like_sf"/>
</dbReference>
<protein>
    <submittedName>
        <fullName evidence="8">Uncharacterized protein</fullName>
    </submittedName>
</protein>
<dbReference type="OMA" id="WNTQATS"/>
<evidence type="ECO:0000256" key="4">
    <source>
        <dbReference type="ARBA" id="ARBA00023163"/>
    </source>
</evidence>
<evidence type="ECO:0000313" key="8">
    <source>
        <dbReference type="EnsemblPlants" id="Bo2g160810.1"/>
    </source>
</evidence>
<dbReference type="OrthoDB" id="118550at2759"/>
<dbReference type="FunFam" id="1.10.10.60:FF:000009">
    <property type="entry name" value="transcription factor MYB1R1"/>
    <property type="match status" value="1"/>
</dbReference>
<dbReference type="NCBIfam" id="TIGR01557">
    <property type="entry name" value="myb_SHAQKYF"/>
    <property type="match status" value="1"/>
</dbReference>
<keyword evidence="9" id="KW-1185">Reference proteome</keyword>
<evidence type="ECO:0000256" key="3">
    <source>
        <dbReference type="ARBA" id="ARBA00023125"/>
    </source>
</evidence>
<evidence type="ECO:0000313" key="9">
    <source>
        <dbReference type="Proteomes" id="UP000032141"/>
    </source>
</evidence>
<feature type="domain" description="Myb-like" evidence="6">
    <location>
        <begin position="12"/>
        <end position="59"/>
    </location>
</feature>
<keyword evidence="5" id="KW-0539">Nucleus</keyword>
<dbReference type="PROSITE" id="PS51294">
    <property type="entry name" value="HTH_MYB"/>
    <property type="match status" value="1"/>
</dbReference>
<dbReference type="CDD" id="cd00167">
    <property type="entry name" value="SANT"/>
    <property type="match status" value="2"/>
</dbReference>
<comment type="subcellular location">
    <subcellularLocation>
        <location evidence="1">Nucleus</location>
    </subcellularLocation>
</comment>
<dbReference type="RefSeq" id="XP_013619815.1">
    <property type="nucleotide sequence ID" value="XM_013764361.1"/>
</dbReference>
<feature type="domain" description="HTH myb-type" evidence="7">
    <location>
        <begin position="107"/>
        <end position="164"/>
    </location>
</feature>
<dbReference type="SUPFAM" id="SSF46689">
    <property type="entry name" value="Homeodomain-like"/>
    <property type="match status" value="2"/>
</dbReference>
<name>A0A0D3AXZ8_BRAOL</name>
<keyword evidence="4" id="KW-0804">Transcription</keyword>
<evidence type="ECO:0000259" key="6">
    <source>
        <dbReference type="PROSITE" id="PS50090"/>
    </source>
</evidence>
<evidence type="ECO:0000256" key="2">
    <source>
        <dbReference type="ARBA" id="ARBA00023015"/>
    </source>
</evidence>
<dbReference type="Gene3D" id="1.10.10.60">
    <property type="entry name" value="Homeodomain-like"/>
    <property type="match status" value="2"/>
</dbReference>
<dbReference type="PANTHER" id="PTHR44042:SF69">
    <property type="entry name" value="TRANSCRIPTION FACTOR MYB-RELATED FAMILY"/>
    <property type="match status" value="1"/>
</dbReference>
<dbReference type="Gramene" id="Bo2g160810.1">
    <property type="protein sequence ID" value="Bo2g160810.1"/>
    <property type="gene ID" value="Bo2g160810"/>
</dbReference>
<keyword evidence="3" id="KW-0238">DNA-binding</keyword>
<dbReference type="PANTHER" id="PTHR44042">
    <property type="entry name" value="DUPLICATED HOMEODOMAIN-LIKE SUPERFAMILY PROTEIN-RELATED"/>
    <property type="match status" value="1"/>
</dbReference>
<dbReference type="AlphaFoldDB" id="A0A0D3AXZ8"/>
<dbReference type="eggNOG" id="KOG0724">
    <property type="taxonomic scope" value="Eukaryota"/>
</dbReference>
<dbReference type="HOGENOM" id="CLU_060837_2_0_1"/>
<feature type="domain" description="Myb-like" evidence="6">
    <location>
        <begin position="108"/>
        <end position="160"/>
    </location>
</feature>
<dbReference type="FunFam" id="1.10.10.60:FF:000154">
    <property type="entry name" value="Transcription factor SRM1"/>
    <property type="match status" value="1"/>
</dbReference>
<reference evidence="8" key="2">
    <citation type="submission" date="2015-03" db="UniProtKB">
        <authorList>
            <consortium name="EnsemblPlants"/>
        </authorList>
    </citation>
    <scope>IDENTIFICATION</scope>
</reference>
<dbReference type="Proteomes" id="UP000032141">
    <property type="component" value="Chromosome C2"/>
</dbReference>
<dbReference type="SMART" id="SM00717">
    <property type="entry name" value="SANT"/>
    <property type="match status" value="2"/>
</dbReference>
<dbReference type="GO" id="GO:0003677">
    <property type="term" value="F:DNA binding"/>
    <property type="evidence" value="ECO:0007669"/>
    <property type="project" value="UniProtKB-KW"/>
</dbReference>
<proteinExistence type="predicted"/>
<organism evidence="8 9">
    <name type="scientific">Brassica oleracea var. oleracea</name>
    <dbReference type="NCBI Taxonomy" id="109376"/>
    <lineage>
        <taxon>Eukaryota</taxon>
        <taxon>Viridiplantae</taxon>
        <taxon>Streptophyta</taxon>
        <taxon>Embryophyta</taxon>
        <taxon>Tracheophyta</taxon>
        <taxon>Spermatophyta</taxon>
        <taxon>Magnoliopsida</taxon>
        <taxon>eudicotyledons</taxon>
        <taxon>Gunneridae</taxon>
        <taxon>Pentapetalae</taxon>
        <taxon>rosids</taxon>
        <taxon>malvids</taxon>
        <taxon>Brassicales</taxon>
        <taxon>Brassicaceae</taxon>
        <taxon>Brassiceae</taxon>
        <taxon>Brassica</taxon>
    </lineage>
</organism>
<dbReference type="InterPro" id="IPR006447">
    <property type="entry name" value="Myb_dom_plants"/>
</dbReference>
<dbReference type="GO" id="GO:0005634">
    <property type="term" value="C:nucleus"/>
    <property type="evidence" value="ECO:0007669"/>
    <property type="project" value="UniProtKB-SubCell"/>
</dbReference>
<reference evidence="8 9" key="1">
    <citation type="journal article" date="2014" name="Genome Biol.">
        <title>Transcriptome and methylome profiling reveals relics of genome dominance in the mesopolyploid Brassica oleracea.</title>
        <authorList>
            <person name="Parkin I.A."/>
            <person name="Koh C."/>
            <person name="Tang H."/>
            <person name="Robinson S.J."/>
            <person name="Kagale S."/>
            <person name="Clarke W.E."/>
            <person name="Town C.D."/>
            <person name="Nixon J."/>
            <person name="Krishnakumar V."/>
            <person name="Bidwell S.L."/>
            <person name="Denoeud F."/>
            <person name="Belcram H."/>
            <person name="Links M.G."/>
            <person name="Just J."/>
            <person name="Clarke C."/>
            <person name="Bender T."/>
            <person name="Huebert T."/>
            <person name="Mason A.S."/>
            <person name="Pires J.C."/>
            <person name="Barker G."/>
            <person name="Moore J."/>
            <person name="Walley P.G."/>
            <person name="Manoli S."/>
            <person name="Batley J."/>
            <person name="Edwards D."/>
            <person name="Nelson M.N."/>
            <person name="Wang X."/>
            <person name="Paterson A.H."/>
            <person name="King G."/>
            <person name="Bancroft I."/>
            <person name="Chalhoub B."/>
            <person name="Sharpe A.G."/>
        </authorList>
    </citation>
    <scope>NUCLEOTIDE SEQUENCE</scope>
    <source>
        <strain evidence="8 9">cv. TO1000</strain>
    </source>
</reference>
<sequence length="318" mass="35649">MIISEKTGGGLSWSRDDDIAFERALVVYTDETDNRWEKIADSVPEKTLAQVIEHYESLLHDVMMIESGIVPLPDYNDVPIETNVRERSIGERSINRKCEYKQEDEPKPKRRKAIPWTPLEHSQFLLGLNKYGKGDWRSISRHVVLTRTPTQVASHAQKYFARLSATNRSRQRHSIHDVNVSESSNISAMKAPITCQDAQATSQPSVDHHAYETPAIWNTQATSPTSLDHHVFGTPTIWNMQAASQPSANVPLYGTPTTGQSMVGPYVLPYGTHDMNLFAPPYMAYRAQHHSTPYSPVPSASLNTGIVPDNMTNIPTSR</sequence>
<dbReference type="EnsemblPlants" id="Bo2g160810.1">
    <property type="protein sequence ID" value="Bo2g160810.1"/>
    <property type="gene ID" value="Bo2g160810"/>
</dbReference>
<accession>A0A0D3AXZ8</accession>
<dbReference type="PROSITE" id="PS50090">
    <property type="entry name" value="MYB_LIKE"/>
    <property type="match status" value="2"/>
</dbReference>
<evidence type="ECO:0000256" key="1">
    <source>
        <dbReference type="ARBA" id="ARBA00004123"/>
    </source>
</evidence>
<dbReference type="InterPro" id="IPR001005">
    <property type="entry name" value="SANT/Myb"/>
</dbReference>
<dbReference type="KEGG" id="boe:106326365"/>
<dbReference type="GeneID" id="106326365"/>
<evidence type="ECO:0000256" key="5">
    <source>
        <dbReference type="ARBA" id="ARBA00023242"/>
    </source>
</evidence>
<dbReference type="InterPro" id="IPR017930">
    <property type="entry name" value="Myb_dom"/>
</dbReference>